<dbReference type="InParanoid" id="A0A674BLI7"/>
<dbReference type="GeneTree" id="ENSGT00940000166543"/>
<dbReference type="PANTHER" id="PTHR47055:SF3">
    <property type="entry name" value="PHORBOL-ESTER_DAG-TYPE DOMAIN-CONTAINING PROTEIN"/>
    <property type="match status" value="1"/>
</dbReference>
<dbReference type="Proteomes" id="UP000472277">
    <property type="component" value="Chromosome 12"/>
</dbReference>
<reference evidence="2" key="1">
    <citation type="submission" date="2025-08" db="UniProtKB">
        <authorList>
            <consortium name="Ensembl"/>
        </authorList>
    </citation>
    <scope>IDENTIFICATION</scope>
</reference>
<dbReference type="Ensembl" id="ENSSTUT00000076543.1">
    <property type="protein sequence ID" value="ENSSTUP00000072128.1"/>
    <property type="gene ID" value="ENSSTUG00000031447.1"/>
</dbReference>
<keyword evidence="3" id="KW-1185">Reference proteome</keyword>
<feature type="domain" description="PiggyBac transposable element-derived protein" evidence="1">
    <location>
        <begin position="123"/>
        <end position="204"/>
    </location>
</feature>
<dbReference type="PANTHER" id="PTHR47055">
    <property type="entry name" value="DDE_TNP_1_7 DOMAIN-CONTAINING PROTEIN"/>
    <property type="match status" value="1"/>
</dbReference>
<evidence type="ECO:0000259" key="1">
    <source>
        <dbReference type="Pfam" id="PF13843"/>
    </source>
</evidence>
<accession>A0A674BLI7</accession>
<organism evidence="2 3">
    <name type="scientific">Salmo trutta</name>
    <name type="common">Brown trout</name>
    <dbReference type="NCBI Taxonomy" id="8032"/>
    <lineage>
        <taxon>Eukaryota</taxon>
        <taxon>Metazoa</taxon>
        <taxon>Chordata</taxon>
        <taxon>Craniata</taxon>
        <taxon>Vertebrata</taxon>
        <taxon>Euteleostomi</taxon>
        <taxon>Actinopterygii</taxon>
        <taxon>Neopterygii</taxon>
        <taxon>Teleostei</taxon>
        <taxon>Protacanthopterygii</taxon>
        <taxon>Salmoniformes</taxon>
        <taxon>Salmonidae</taxon>
        <taxon>Salmoninae</taxon>
        <taxon>Salmo</taxon>
    </lineage>
</organism>
<dbReference type="Pfam" id="PF13843">
    <property type="entry name" value="DDE_Tnp_1_7"/>
    <property type="match status" value="2"/>
</dbReference>
<dbReference type="InterPro" id="IPR029526">
    <property type="entry name" value="PGBD"/>
</dbReference>
<reference evidence="2" key="2">
    <citation type="submission" date="2025-09" db="UniProtKB">
        <authorList>
            <consortium name="Ensembl"/>
        </authorList>
    </citation>
    <scope>IDENTIFICATION</scope>
</reference>
<dbReference type="GO" id="GO:0043565">
    <property type="term" value="F:sequence-specific DNA binding"/>
    <property type="evidence" value="ECO:0007669"/>
    <property type="project" value="TreeGrafter"/>
</dbReference>
<dbReference type="InterPro" id="IPR052638">
    <property type="entry name" value="PiggyBac_TE-derived"/>
</dbReference>
<dbReference type="AlphaFoldDB" id="A0A674BLI7"/>
<evidence type="ECO:0000313" key="3">
    <source>
        <dbReference type="Proteomes" id="UP000472277"/>
    </source>
</evidence>
<name>A0A674BLI7_SALTR</name>
<evidence type="ECO:0000313" key="2">
    <source>
        <dbReference type="Ensembl" id="ENSSTUP00000072128.1"/>
    </source>
</evidence>
<protein>
    <recommendedName>
        <fullName evidence="1">PiggyBac transposable element-derived protein domain-containing protein</fullName>
    </recommendedName>
</protein>
<proteinExistence type="predicted"/>
<sequence length="492" mass="56757">NHTANLMPNPYLNLKPKSVKKCIHFYDIYFTLSQVLDILDLGDRPDKACNITVVPQNEKDIVLRDCDSDGSDMDYEGETGHLPARLLNAYAEPIQKSQGQSCKWSKIKIECSNDRRGLPPCPNPMDVFLLMYPPTLREITIEMSNLYSTQTKDKQLYLSMDELLTFYGILVTSGYSSVPRRHMYWSLDSDVHNESISDAMRINRPSSHELNQSYKVMPFQEWLSVDESMIRYYGRHGCKQFIRGKPIRFGYKLWRLASSSGYMYHMEPYGGSNTLLPETGLGQGPSVVPGLAEQPQAPQGCKFLHDNLFTSLALLDEMSKRGYGSSGAMSQNRLFDVPFKPQKDFMKLPRGTSEVLTQGDKLLVRWKDNNIVTVITNQLKHMGGVDLHDLQVSRYHISIRSKKWWWPIFAWSLNMAQSLMQKFGPKPLSHRRRSLLAATVEDQARYDKASHWPINTMRRFQRCRHCDKRTTYACEKRKAPLHIECFKIYQGQ</sequence>
<feature type="domain" description="PiggyBac transposable element-derived protein" evidence="1">
    <location>
        <begin position="215"/>
        <end position="377"/>
    </location>
</feature>